<evidence type="ECO:0000256" key="4">
    <source>
        <dbReference type="ARBA" id="ARBA00022679"/>
    </source>
</evidence>
<comment type="catalytic activity">
    <reaction evidence="9">
        <text>kanamycin A + ATP = kanamycin 3'-phosphate + ADP + H(+)</text>
        <dbReference type="Rhea" id="RHEA:24256"/>
        <dbReference type="ChEBI" id="CHEBI:15378"/>
        <dbReference type="ChEBI" id="CHEBI:30616"/>
        <dbReference type="ChEBI" id="CHEBI:57909"/>
        <dbReference type="ChEBI" id="CHEBI:58214"/>
        <dbReference type="ChEBI" id="CHEBI:456216"/>
        <dbReference type="EC" id="2.7.1.95"/>
    </reaction>
</comment>
<dbReference type="CDD" id="cd05150">
    <property type="entry name" value="APH"/>
    <property type="match status" value="1"/>
</dbReference>
<dbReference type="InterPro" id="IPR002575">
    <property type="entry name" value="Aminoglycoside_PTrfase"/>
</dbReference>
<dbReference type="GO" id="GO:0008910">
    <property type="term" value="F:kanamycin kinase activity"/>
    <property type="evidence" value="ECO:0007669"/>
    <property type="project" value="UniProtKB-EC"/>
</dbReference>
<evidence type="ECO:0000256" key="5">
    <source>
        <dbReference type="ARBA" id="ARBA00022741"/>
    </source>
</evidence>
<reference evidence="14 15" key="1">
    <citation type="submission" date="2013-10" db="EMBL/GenBank/DDBJ databases">
        <title>The Genome Sequence of Acinetobacter nectaris CIP 110549.</title>
        <authorList>
            <consortium name="The Broad Institute Genomics Platform"/>
            <consortium name="The Broad Institute Genome Sequencing Center for Infectious Disease"/>
            <person name="Cerqueira G."/>
            <person name="Feldgarden M."/>
            <person name="Courvalin P."/>
            <person name="Grillot-Courvalin C."/>
            <person name="Clermont D."/>
            <person name="Rocha E."/>
            <person name="Yoon E.-J."/>
            <person name="Nemec A."/>
            <person name="Young S.K."/>
            <person name="Zeng Q."/>
            <person name="Gargeya S."/>
            <person name="Fitzgerald M."/>
            <person name="Abouelleil A."/>
            <person name="Alvarado L."/>
            <person name="Berlin A.M."/>
            <person name="Chapman S.B."/>
            <person name="Gainer-Dewar J."/>
            <person name="Goldberg J."/>
            <person name="Gnerre S."/>
            <person name="Griggs A."/>
            <person name="Gujja S."/>
            <person name="Hansen M."/>
            <person name="Howarth C."/>
            <person name="Imamovic A."/>
            <person name="Ireland A."/>
            <person name="Larimer J."/>
            <person name="McCowan C."/>
            <person name="Murphy C."/>
            <person name="Pearson M."/>
            <person name="Poon T.W."/>
            <person name="Priest M."/>
            <person name="Roberts A."/>
            <person name="Saif S."/>
            <person name="Shea T."/>
            <person name="Sykes S."/>
            <person name="Wortman J."/>
            <person name="Nusbaum C."/>
            <person name="Birren B."/>
        </authorList>
    </citation>
    <scope>NUCLEOTIDE SEQUENCE [LARGE SCALE GENOMIC DNA]</scope>
    <source>
        <strain evidence="14 15">CIP 110549</strain>
    </source>
</reference>
<dbReference type="GO" id="GO:0005524">
    <property type="term" value="F:ATP binding"/>
    <property type="evidence" value="ECO:0007669"/>
    <property type="project" value="UniProtKB-KW"/>
</dbReference>
<dbReference type="InterPro" id="IPR011009">
    <property type="entry name" value="Kinase-like_dom_sf"/>
</dbReference>
<evidence type="ECO:0000313" key="14">
    <source>
        <dbReference type="EMBL" id="ESK37262.1"/>
    </source>
</evidence>
<dbReference type="OrthoDB" id="3806873at2"/>
<name>V2TI87_9GAMM</name>
<dbReference type="PATRIC" id="fig|1392540.3.peg.2236"/>
<sequence length="265" mass="30475">MTYDNFPKDIKEILNSKNGLIDDIGMSNANVILYENMVLKISANYIESQHEYAMLEWLVDKLPIPQIIGYAQNNENSYILMSRIQGQLACSDDWLTSPKQLMKILAEGLKALWEIPMLNCPYNLSLDHKLNIEEQKIQQGLYKKPTGEDSTYHNSGFNSAEDLLYWLKNNKPDEDLVFSHGDLCLPNIFINQNKINGFIDLGQSGIADRYRDIALCYRSLKDNLSGVYSGKIYSNFNLSDFFDALDISPDYDKIAYYILLDELYE</sequence>
<dbReference type="HOGENOM" id="CLU_073027_3_0_6"/>
<dbReference type="Pfam" id="PF01636">
    <property type="entry name" value="APH"/>
    <property type="match status" value="1"/>
</dbReference>
<evidence type="ECO:0000256" key="1">
    <source>
        <dbReference type="ARBA" id="ARBA00006219"/>
    </source>
</evidence>
<dbReference type="InterPro" id="IPR051678">
    <property type="entry name" value="AGP_Transferase"/>
</dbReference>
<feature type="binding site" evidence="12">
    <location>
        <position position="187"/>
    </location>
    <ligand>
        <name>Mg(2+)</name>
        <dbReference type="ChEBI" id="CHEBI:18420"/>
    </ligand>
</feature>
<evidence type="ECO:0000313" key="15">
    <source>
        <dbReference type="Proteomes" id="UP000023785"/>
    </source>
</evidence>
<keyword evidence="12" id="KW-0479">Metal-binding</keyword>
<evidence type="ECO:0000256" key="2">
    <source>
        <dbReference type="ARBA" id="ARBA00012193"/>
    </source>
</evidence>
<keyword evidence="8 10" id="KW-0046">Antibiotic resistance</keyword>
<accession>V2TI87</accession>
<dbReference type="Gene3D" id="3.30.200.20">
    <property type="entry name" value="Phosphorylase Kinase, domain 1"/>
    <property type="match status" value="1"/>
</dbReference>
<dbReference type="SUPFAM" id="SSF56112">
    <property type="entry name" value="Protein kinase-like (PK-like)"/>
    <property type="match status" value="1"/>
</dbReference>
<comment type="similarity">
    <text evidence="1 10">Belongs to the aminoglycoside phosphotransferase family.</text>
</comment>
<dbReference type="PANTHER" id="PTHR21310:SF41">
    <property type="entry name" value="3'-PHOSPHOTRANSFERASE, PUTATIVE-RELATED"/>
    <property type="match status" value="1"/>
</dbReference>
<dbReference type="eggNOG" id="COG3231">
    <property type="taxonomic scope" value="Bacteria"/>
</dbReference>
<evidence type="ECO:0000256" key="10">
    <source>
        <dbReference type="PIRNR" id="PIRNR000706"/>
    </source>
</evidence>
<dbReference type="RefSeq" id="WP_023273927.1">
    <property type="nucleotide sequence ID" value="NZ_KI530736.1"/>
</dbReference>
<evidence type="ECO:0000256" key="9">
    <source>
        <dbReference type="ARBA" id="ARBA00048925"/>
    </source>
</evidence>
<evidence type="ECO:0000256" key="8">
    <source>
        <dbReference type="ARBA" id="ARBA00023251"/>
    </source>
</evidence>
<dbReference type="EMBL" id="AYER01000010">
    <property type="protein sequence ID" value="ESK37262.1"/>
    <property type="molecule type" value="Genomic_DNA"/>
</dbReference>
<keyword evidence="15" id="KW-1185">Reference proteome</keyword>
<feature type="domain" description="Aminoglycoside phosphotransferase" evidence="13">
    <location>
        <begin position="25"/>
        <end position="222"/>
    </location>
</feature>
<evidence type="ECO:0000256" key="3">
    <source>
        <dbReference type="ARBA" id="ARBA00017903"/>
    </source>
</evidence>
<proteinExistence type="inferred from homology"/>
<dbReference type="PANTHER" id="PTHR21310">
    <property type="entry name" value="AMINOGLYCOSIDE PHOSPHOTRANSFERASE-RELATED-RELATED"/>
    <property type="match status" value="1"/>
</dbReference>
<evidence type="ECO:0000259" key="13">
    <source>
        <dbReference type="Pfam" id="PF01636"/>
    </source>
</evidence>
<dbReference type="Proteomes" id="UP000023785">
    <property type="component" value="Unassembled WGS sequence"/>
</dbReference>
<dbReference type="GO" id="GO:0046677">
    <property type="term" value="P:response to antibiotic"/>
    <property type="evidence" value="ECO:0007669"/>
    <property type="project" value="UniProtKB-KW"/>
</dbReference>
<evidence type="ECO:0000256" key="7">
    <source>
        <dbReference type="ARBA" id="ARBA00022840"/>
    </source>
</evidence>
<evidence type="ECO:0000256" key="6">
    <source>
        <dbReference type="ARBA" id="ARBA00022777"/>
    </source>
</evidence>
<dbReference type="STRING" id="1392540.P256_02317"/>
<dbReference type="EC" id="2.7.1.95" evidence="2"/>
<dbReference type="GO" id="GO:0046872">
    <property type="term" value="F:metal ion binding"/>
    <property type="evidence" value="ECO:0007669"/>
    <property type="project" value="UniProtKB-KW"/>
</dbReference>
<feature type="binding site" evidence="12">
    <location>
        <position position="200"/>
    </location>
    <ligand>
        <name>Mg(2+)</name>
        <dbReference type="ChEBI" id="CHEBI:18420"/>
    </ligand>
</feature>
<dbReference type="Gene3D" id="3.90.1200.10">
    <property type="match status" value="1"/>
</dbReference>
<dbReference type="AlphaFoldDB" id="V2TI87"/>
<evidence type="ECO:0000256" key="12">
    <source>
        <dbReference type="PIRSR" id="PIRSR000706-2"/>
    </source>
</evidence>
<organism evidence="14 15">
    <name type="scientific">Acinetobacter nectaris CIP 110549</name>
    <dbReference type="NCBI Taxonomy" id="1392540"/>
    <lineage>
        <taxon>Bacteria</taxon>
        <taxon>Pseudomonadati</taxon>
        <taxon>Pseudomonadota</taxon>
        <taxon>Gammaproteobacteria</taxon>
        <taxon>Moraxellales</taxon>
        <taxon>Moraxellaceae</taxon>
        <taxon>Acinetobacter</taxon>
    </lineage>
</organism>
<feature type="active site" description="Proton acceptor" evidence="11">
    <location>
        <position position="182"/>
    </location>
</feature>
<keyword evidence="6 10" id="KW-0418">Kinase</keyword>
<dbReference type="NCBIfam" id="NF033068">
    <property type="entry name" value="APH_3p"/>
    <property type="match status" value="1"/>
</dbReference>
<keyword evidence="5 10" id="KW-0547">Nucleotide-binding</keyword>
<dbReference type="InterPro" id="IPR024165">
    <property type="entry name" value="Kan/Strep_kinase"/>
</dbReference>
<keyword evidence="4 10" id="KW-0808">Transferase</keyword>
<gene>
    <name evidence="14" type="ORF">P256_02317</name>
</gene>
<keyword evidence="12" id="KW-0460">Magnesium</keyword>
<evidence type="ECO:0000256" key="11">
    <source>
        <dbReference type="PIRSR" id="PIRSR000706-1"/>
    </source>
</evidence>
<comment type="caution">
    <text evidence="14">The sequence shown here is derived from an EMBL/GenBank/DDBJ whole genome shotgun (WGS) entry which is preliminary data.</text>
</comment>
<dbReference type="PIRSF" id="PIRSF000706">
    <property type="entry name" value="Kanamycin_kin"/>
    <property type="match status" value="1"/>
</dbReference>
<protein>
    <recommendedName>
        <fullName evidence="3">Aminoglycoside 3'-phosphotransferase</fullName>
        <ecNumber evidence="2">2.7.1.95</ecNumber>
    </recommendedName>
</protein>
<keyword evidence="7 10" id="KW-0067">ATP-binding</keyword>